<protein>
    <submittedName>
        <fullName evidence="2">Uncharacterized protein</fullName>
    </submittedName>
</protein>
<name>A0A0C9VWN5_9AGAM</name>
<organism evidence="2 3">
    <name type="scientific">Hydnomerulius pinastri MD-312</name>
    <dbReference type="NCBI Taxonomy" id="994086"/>
    <lineage>
        <taxon>Eukaryota</taxon>
        <taxon>Fungi</taxon>
        <taxon>Dikarya</taxon>
        <taxon>Basidiomycota</taxon>
        <taxon>Agaricomycotina</taxon>
        <taxon>Agaricomycetes</taxon>
        <taxon>Agaricomycetidae</taxon>
        <taxon>Boletales</taxon>
        <taxon>Boletales incertae sedis</taxon>
        <taxon>Leucogyrophana</taxon>
    </lineage>
</organism>
<feature type="compositionally biased region" description="Basic and acidic residues" evidence="1">
    <location>
        <begin position="115"/>
        <end position="128"/>
    </location>
</feature>
<dbReference type="EMBL" id="KN840212">
    <property type="protein sequence ID" value="KIJ57633.1"/>
    <property type="molecule type" value="Genomic_DNA"/>
</dbReference>
<feature type="compositionally biased region" description="Polar residues" evidence="1">
    <location>
        <begin position="24"/>
        <end position="36"/>
    </location>
</feature>
<dbReference type="AlphaFoldDB" id="A0A0C9VWN5"/>
<feature type="compositionally biased region" description="Polar residues" evidence="1">
    <location>
        <begin position="56"/>
        <end position="74"/>
    </location>
</feature>
<reference evidence="2 3" key="1">
    <citation type="submission" date="2014-04" db="EMBL/GenBank/DDBJ databases">
        <title>Evolutionary Origins and Diversification of the Mycorrhizal Mutualists.</title>
        <authorList>
            <consortium name="DOE Joint Genome Institute"/>
            <consortium name="Mycorrhizal Genomics Consortium"/>
            <person name="Kohler A."/>
            <person name="Kuo A."/>
            <person name="Nagy L.G."/>
            <person name="Floudas D."/>
            <person name="Copeland A."/>
            <person name="Barry K.W."/>
            <person name="Cichocki N."/>
            <person name="Veneault-Fourrey C."/>
            <person name="LaButti K."/>
            <person name="Lindquist E.A."/>
            <person name="Lipzen A."/>
            <person name="Lundell T."/>
            <person name="Morin E."/>
            <person name="Murat C."/>
            <person name="Riley R."/>
            <person name="Ohm R."/>
            <person name="Sun H."/>
            <person name="Tunlid A."/>
            <person name="Henrissat B."/>
            <person name="Grigoriev I.V."/>
            <person name="Hibbett D.S."/>
            <person name="Martin F."/>
        </authorList>
    </citation>
    <scope>NUCLEOTIDE SEQUENCE [LARGE SCALE GENOMIC DNA]</scope>
    <source>
        <strain evidence="2 3">MD-312</strain>
    </source>
</reference>
<evidence type="ECO:0000256" key="1">
    <source>
        <dbReference type="SAM" id="MobiDB-lite"/>
    </source>
</evidence>
<feature type="compositionally biased region" description="Low complexity" evidence="1">
    <location>
        <begin position="189"/>
        <end position="202"/>
    </location>
</feature>
<dbReference type="Proteomes" id="UP000053820">
    <property type="component" value="Unassembled WGS sequence"/>
</dbReference>
<sequence length="238" mass="25482">MTPSRITLADVSPDPDLYMMSPWRPTTPSDRSSTQGADLEDDASDQDSWPPLENYLSFTPPLNRSHPSYATVLSSPPGRYADSPTRSSVRDGMDVEGMLTESTALFSQVTARGQKSVERGAEHVRDSTGRQGSSQPLSFAPLSHTPFEPPSHAGTPKRMFRELSPPISPPPAARSPPHKKMYVPAQPVAGSSRGARGSAGSRPKQSTVPLNAPKPRGASRTQGGAGRWPKGGTNLDRT</sequence>
<gene>
    <name evidence="2" type="ORF">HYDPIDRAFT_34925</name>
</gene>
<evidence type="ECO:0000313" key="2">
    <source>
        <dbReference type="EMBL" id="KIJ57633.1"/>
    </source>
</evidence>
<keyword evidence="3" id="KW-1185">Reference proteome</keyword>
<dbReference type="HOGENOM" id="CLU_1165962_0_0_1"/>
<feature type="region of interest" description="Disordered" evidence="1">
    <location>
        <begin position="1"/>
        <end position="238"/>
    </location>
</feature>
<proteinExistence type="predicted"/>
<evidence type="ECO:0000313" key="3">
    <source>
        <dbReference type="Proteomes" id="UP000053820"/>
    </source>
</evidence>
<feature type="compositionally biased region" description="Polar residues" evidence="1">
    <location>
        <begin position="100"/>
        <end position="113"/>
    </location>
</feature>
<accession>A0A0C9VWN5</accession>